<name>A0AAW7ZD56_9FIRM</name>
<reference evidence="2" key="2">
    <citation type="submission" date="2023-03" db="EMBL/GenBank/DDBJ databases">
        <authorList>
            <person name="Zhang Z."/>
        </authorList>
    </citation>
    <scope>NUCLEOTIDE SEQUENCE</scope>
    <source>
        <strain evidence="2">DSA</strain>
    </source>
</reference>
<evidence type="ECO:0000259" key="1">
    <source>
        <dbReference type="Pfam" id="PF02627"/>
    </source>
</evidence>
<dbReference type="Proteomes" id="UP001172911">
    <property type="component" value="Unassembled WGS sequence"/>
</dbReference>
<keyword evidence="3" id="KW-1185">Reference proteome</keyword>
<sequence length="107" mass="12261">MRMLAEFFPEFTQKLDEMDALYNEKRMIDEKTYQFICFALSIKARSKPCVLKHFKGALEAGATVQEIAYVFALVMREAAGADDCWTHDVIGDWKEILAGNIKCDCQK</sequence>
<dbReference type="PANTHER" id="PTHR33930:SF8">
    <property type="entry name" value="4-CARBOXYMUCONOLACTONE DECARBOXYLASE"/>
    <property type="match status" value="1"/>
</dbReference>
<organism evidence="2 3">
    <name type="scientific">Desulforamulus aquiferis</name>
    <dbReference type="NCBI Taxonomy" id="1397668"/>
    <lineage>
        <taxon>Bacteria</taxon>
        <taxon>Bacillati</taxon>
        <taxon>Bacillota</taxon>
        <taxon>Clostridia</taxon>
        <taxon>Eubacteriales</taxon>
        <taxon>Peptococcaceae</taxon>
        <taxon>Desulforamulus</taxon>
    </lineage>
</organism>
<proteinExistence type="predicted"/>
<comment type="caution">
    <text evidence="2">The sequence shown here is derived from an EMBL/GenBank/DDBJ whole genome shotgun (WGS) entry which is preliminary data.</text>
</comment>
<dbReference type="InterPro" id="IPR029032">
    <property type="entry name" value="AhpD-like"/>
</dbReference>
<dbReference type="Gene3D" id="1.20.1290.10">
    <property type="entry name" value="AhpD-like"/>
    <property type="match status" value="1"/>
</dbReference>
<dbReference type="InterPro" id="IPR003779">
    <property type="entry name" value="CMD-like"/>
</dbReference>
<dbReference type="AlphaFoldDB" id="A0AAW7ZD56"/>
<feature type="domain" description="Carboxymuconolactone decarboxylase-like" evidence="1">
    <location>
        <begin position="9"/>
        <end position="73"/>
    </location>
</feature>
<protein>
    <submittedName>
        <fullName evidence="2">Carboxymuconolactone decarboxylase family protein</fullName>
    </submittedName>
</protein>
<dbReference type="RefSeq" id="WP_304542893.1">
    <property type="nucleotide sequence ID" value="NZ_JARPTC010000015.1"/>
</dbReference>
<gene>
    <name evidence="2" type="ORF">P6N53_10615</name>
</gene>
<evidence type="ECO:0000313" key="3">
    <source>
        <dbReference type="Proteomes" id="UP001172911"/>
    </source>
</evidence>
<dbReference type="EMBL" id="JARPTC010000015">
    <property type="protein sequence ID" value="MDO7787669.1"/>
    <property type="molecule type" value="Genomic_DNA"/>
</dbReference>
<dbReference type="GO" id="GO:0051920">
    <property type="term" value="F:peroxiredoxin activity"/>
    <property type="evidence" value="ECO:0007669"/>
    <property type="project" value="InterPro"/>
</dbReference>
<reference evidence="2" key="1">
    <citation type="journal article" date="2023" name="J. Hazard. Mater.">
        <title>Anaerobic biodegradation of pyrene and benzo[a]pyrene by a new sulfate-reducing Desulforamulus aquiferis strain DSA.</title>
        <authorList>
            <person name="Zhang Z."/>
            <person name="Sun J."/>
            <person name="Gong X."/>
            <person name="Wang C."/>
            <person name="Wang H."/>
        </authorList>
    </citation>
    <scope>NUCLEOTIDE SEQUENCE</scope>
    <source>
        <strain evidence="2">DSA</strain>
    </source>
</reference>
<accession>A0AAW7ZD56</accession>
<dbReference type="PANTHER" id="PTHR33930">
    <property type="entry name" value="ALKYL HYDROPEROXIDE REDUCTASE AHPD"/>
    <property type="match status" value="1"/>
</dbReference>
<dbReference type="SUPFAM" id="SSF69118">
    <property type="entry name" value="AhpD-like"/>
    <property type="match status" value="1"/>
</dbReference>
<evidence type="ECO:0000313" key="2">
    <source>
        <dbReference type="EMBL" id="MDO7787669.1"/>
    </source>
</evidence>
<dbReference type="Pfam" id="PF02627">
    <property type="entry name" value="CMD"/>
    <property type="match status" value="1"/>
</dbReference>